<proteinExistence type="predicted"/>
<dbReference type="Gramene" id="ONK76608">
    <property type="protein sequence ID" value="ONK76608"/>
    <property type="gene ID" value="A4U43_C03F30090"/>
</dbReference>
<name>A0A5P1FE15_ASPOF</name>
<dbReference type="AlphaFoldDB" id="A0A5P1FE15"/>
<protein>
    <submittedName>
        <fullName evidence="1">Uncharacterized protein</fullName>
    </submittedName>
</protein>
<sequence>MSSNDLHQALQVCLVQGASLEQALFCRLEHMLAKEKSAREEGLEQEVDALKSAGGSLGDSSLAAARRRLGHFPGLGRGH</sequence>
<evidence type="ECO:0000313" key="1">
    <source>
        <dbReference type="EMBL" id="ONK76608.1"/>
    </source>
</evidence>
<evidence type="ECO:0000313" key="2">
    <source>
        <dbReference type="Proteomes" id="UP000243459"/>
    </source>
</evidence>
<organism evidence="1 2">
    <name type="scientific">Asparagus officinalis</name>
    <name type="common">Garden asparagus</name>
    <dbReference type="NCBI Taxonomy" id="4686"/>
    <lineage>
        <taxon>Eukaryota</taxon>
        <taxon>Viridiplantae</taxon>
        <taxon>Streptophyta</taxon>
        <taxon>Embryophyta</taxon>
        <taxon>Tracheophyta</taxon>
        <taxon>Spermatophyta</taxon>
        <taxon>Magnoliopsida</taxon>
        <taxon>Liliopsida</taxon>
        <taxon>Asparagales</taxon>
        <taxon>Asparagaceae</taxon>
        <taxon>Asparagoideae</taxon>
        <taxon>Asparagus</taxon>
    </lineage>
</organism>
<dbReference type="EMBL" id="CM007383">
    <property type="protein sequence ID" value="ONK76608.1"/>
    <property type="molecule type" value="Genomic_DNA"/>
</dbReference>
<dbReference type="Proteomes" id="UP000243459">
    <property type="component" value="Chromosome 3"/>
</dbReference>
<accession>A0A5P1FE15</accession>
<keyword evidence="2" id="KW-1185">Reference proteome</keyword>
<gene>
    <name evidence="1" type="ORF">A4U43_C03F30090</name>
</gene>
<reference evidence="2" key="1">
    <citation type="journal article" date="2017" name="Nat. Commun.">
        <title>The asparagus genome sheds light on the origin and evolution of a young Y chromosome.</title>
        <authorList>
            <person name="Harkess A."/>
            <person name="Zhou J."/>
            <person name="Xu C."/>
            <person name="Bowers J.E."/>
            <person name="Van der Hulst R."/>
            <person name="Ayyampalayam S."/>
            <person name="Mercati F."/>
            <person name="Riccardi P."/>
            <person name="McKain M.R."/>
            <person name="Kakrana A."/>
            <person name="Tang H."/>
            <person name="Ray J."/>
            <person name="Groenendijk J."/>
            <person name="Arikit S."/>
            <person name="Mathioni S.M."/>
            <person name="Nakano M."/>
            <person name="Shan H."/>
            <person name="Telgmann-Rauber A."/>
            <person name="Kanno A."/>
            <person name="Yue Z."/>
            <person name="Chen H."/>
            <person name="Li W."/>
            <person name="Chen Y."/>
            <person name="Xu X."/>
            <person name="Zhang Y."/>
            <person name="Luo S."/>
            <person name="Chen H."/>
            <person name="Gao J."/>
            <person name="Mao Z."/>
            <person name="Pires J.C."/>
            <person name="Luo M."/>
            <person name="Kudrna D."/>
            <person name="Wing R.A."/>
            <person name="Meyers B.C."/>
            <person name="Yi K."/>
            <person name="Kong H."/>
            <person name="Lavrijsen P."/>
            <person name="Sunseri F."/>
            <person name="Falavigna A."/>
            <person name="Ye Y."/>
            <person name="Leebens-Mack J.H."/>
            <person name="Chen G."/>
        </authorList>
    </citation>
    <scope>NUCLEOTIDE SEQUENCE [LARGE SCALE GENOMIC DNA]</scope>
    <source>
        <strain evidence="2">cv. DH0086</strain>
    </source>
</reference>